<evidence type="ECO:0000313" key="3">
    <source>
        <dbReference type="Proteomes" id="UP000033874"/>
    </source>
</evidence>
<organism evidence="2 3">
    <name type="scientific">Sphingobium chungbukense</name>
    <dbReference type="NCBI Taxonomy" id="56193"/>
    <lineage>
        <taxon>Bacteria</taxon>
        <taxon>Pseudomonadati</taxon>
        <taxon>Pseudomonadota</taxon>
        <taxon>Alphaproteobacteria</taxon>
        <taxon>Sphingomonadales</taxon>
        <taxon>Sphingomonadaceae</taxon>
        <taxon>Sphingobium</taxon>
    </lineage>
</organism>
<feature type="region of interest" description="Disordered" evidence="1">
    <location>
        <begin position="40"/>
        <end position="90"/>
    </location>
</feature>
<gene>
    <name evidence="2" type="ORF">YP76_15700</name>
</gene>
<dbReference type="Proteomes" id="UP000033874">
    <property type="component" value="Unassembled WGS sequence"/>
</dbReference>
<accession>A0A0M3AS74</accession>
<keyword evidence="3" id="KW-1185">Reference proteome</keyword>
<sequence>MLFALLFNGLLLLALLTLAPKPVVKLPDFRNPVTFEMAPAQKAEKAQSKAEKSEKKRQEKSAQRQVQPVVKRDRPVVKPTEQQPSPLPFLVIDSQQMASADIGKMPKKGAEDGSSGQGNSAAVAGPGEGPGGVQLYEAEWYRRPTHVELASYLPGNAPPRGWGLVACKTVDHYHVENCQALGESPMGSGFARAVRLAAWQFLVLPPRVNGKVMVGSWVRIRIDYTQAVAGSGDSGR</sequence>
<feature type="compositionally biased region" description="Basic and acidic residues" evidence="1">
    <location>
        <begin position="42"/>
        <end position="62"/>
    </location>
</feature>
<feature type="region of interest" description="Disordered" evidence="1">
    <location>
        <begin position="104"/>
        <end position="129"/>
    </location>
</feature>
<dbReference type="STRING" id="56193.YP76_15700"/>
<dbReference type="EMBL" id="LBIC01000007">
    <property type="protein sequence ID" value="KKW91384.1"/>
    <property type="molecule type" value="Genomic_DNA"/>
</dbReference>
<name>A0A0M3AS74_9SPHN</name>
<comment type="caution">
    <text evidence="2">The sequence shown here is derived from an EMBL/GenBank/DDBJ whole genome shotgun (WGS) entry which is preliminary data.</text>
</comment>
<evidence type="ECO:0000256" key="1">
    <source>
        <dbReference type="SAM" id="MobiDB-lite"/>
    </source>
</evidence>
<reference evidence="2 3" key="1">
    <citation type="submission" date="2015-04" db="EMBL/GenBank/DDBJ databases">
        <title>Genome sequence of aromatic hydrocarbons-degrading Sphingobium chungbukense DJ77.</title>
        <authorList>
            <person name="Kim Y.-C."/>
            <person name="Chae J.-C."/>
        </authorList>
    </citation>
    <scope>NUCLEOTIDE SEQUENCE [LARGE SCALE GENOMIC DNA]</scope>
    <source>
        <strain evidence="2 3">DJ77</strain>
    </source>
</reference>
<protein>
    <recommendedName>
        <fullName evidence="4">Energy transducer TonB</fullName>
    </recommendedName>
</protein>
<proteinExistence type="predicted"/>
<dbReference type="PATRIC" id="fig|56193.3.peg.3282"/>
<dbReference type="AlphaFoldDB" id="A0A0M3AS74"/>
<evidence type="ECO:0000313" key="2">
    <source>
        <dbReference type="EMBL" id="KKW91384.1"/>
    </source>
</evidence>
<evidence type="ECO:0008006" key="4">
    <source>
        <dbReference type="Google" id="ProtNLM"/>
    </source>
</evidence>